<comment type="caution">
    <text evidence="3">The sequence shown here is derived from an EMBL/GenBank/DDBJ whole genome shotgun (WGS) entry which is preliminary data.</text>
</comment>
<dbReference type="EMBL" id="CAUYUJ010007657">
    <property type="protein sequence ID" value="CAK0821552.1"/>
    <property type="molecule type" value="Genomic_DNA"/>
</dbReference>
<sequence>MGRVELPPSIDDGLPRKYRAFGAGKSAGAEIWKQAVRAEAKVAEGGGTGGFSWGGAKYHEFFRLPAGPCFNGICAKVHALEPFDGLITRSLDEDLVPRVDGDAASAFGATEHGVRSFGRAAEVAAAKCSAWPSLPQTSQAAEQLQLELLWLAPEHGRTLASTQVADEPTPLLFCLCCGYYAQNRLRKVAAKCPRPNCEEDRSSARKVALRRLRSGLHPKRDAPASRAEPEASITRDGRDFQVAAAAATAAAPAPLAPPAASARPAMPGARPQVFPEAASLVDLLAEQAQPQGLLPRAASTASAASLETSPLAAAIADGARQRSAGSDGAAPAPPEALEQEVCTAEHEVQVLRGEVAAADREARQLHQLAREADRRLLLMADQTAKLSARVESLHSARSGSGVQEAAAEQMAEQTAALRRRLAWQEAELAKKDDEIAGRRLALEEARALLQDRRRQLAADDHGLGLEPPAASDAPARDRTQGIDAWVADMKASLERSKADAALLRERREDLRKQQAVQEQIDSLGLLLERAVARSQGSRGEIDKRRRRVEALEREARLLAASERLRRSKAEQQRLALEQESRELEDRIQQERARKDSRLQQASVRAYDQAEAESAALSGQLQALTVCMRDVYTVLQGSAAAGRADFGRAAVQDELAAALQDGSLCAAPVGRGDVIPRDPGGEVGETGSERGHAGPRPRAAQGGARGRRRLRG</sequence>
<keyword evidence="1" id="KW-0175">Coiled coil</keyword>
<evidence type="ECO:0000313" key="4">
    <source>
        <dbReference type="Proteomes" id="UP001189429"/>
    </source>
</evidence>
<evidence type="ECO:0000313" key="3">
    <source>
        <dbReference type="EMBL" id="CAK0821552.1"/>
    </source>
</evidence>
<keyword evidence="4" id="KW-1185">Reference proteome</keyword>
<organism evidence="3 4">
    <name type="scientific">Prorocentrum cordatum</name>
    <dbReference type="NCBI Taxonomy" id="2364126"/>
    <lineage>
        <taxon>Eukaryota</taxon>
        <taxon>Sar</taxon>
        <taxon>Alveolata</taxon>
        <taxon>Dinophyceae</taxon>
        <taxon>Prorocentrales</taxon>
        <taxon>Prorocentraceae</taxon>
        <taxon>Prorocentrum</taxon>
    </lineage>
</organism>
<evidence type="ECO:0000256" key="2">
    <source>
        <dbReference type="SAM" id="MobiDB-lite"/>
    </source>
</evidence>
<accession>A0ABN9RS68</accession>
<feature type="region of interest" description="Disordered" evidence="2">
    <location>
        <begin position="211"/>
        <end position="234"/>
    </location>
</feature>
<feature type="region of interest" description="Disordered" evidence="2">
    <location>
        <begin position="251"/>
        <end position="270"/>
    </location>
</feature>
<dbReference type="Proteomes" id="UP001189429">
    <property type="component" value="Unassembled WGS sequence"/>
</dbReference>
<feature type="region of interest" description="Disordered" evidence="2">
    <location>
        <begin position="669"/>
        <end position="711"/>
    </location>
</feature>
<protein>
    <submittedName>
        <fullName evidence="3">Uncharacterized protein</fullName>
    </submittedName>
</protein>
<reference evidence="3" key="1">
    <citation type="submission" date="2023-10" db="EMBL/GenBank/DDBJ databases">
        <authorList>
            <person name="Chen Y."/>
            <person name="Shah S."/>
            <person name="Dougan E. K."/>
            <person name="Thang M."/>
            <person name="Chan C."/>
        </authorList>
    </citation>
    <scope>NUCLEOTIDE SEQUENCE [LARGE SCALE GENOMIC DNA]</scope>
</reference>
<feature type="compositionally biased region" description="Basic and acidic residues" evidence="2">
    <location>
        <begin position="218"/>
        <end position="234"/>
    </location>
</feature>
<feature type="region of interest" description="Disordered" evidence="2">
    <location>
        <begin position="577"/>
        <end position="599"/>
    </location>
</feature>
<feature type="region of interest" description="Disordered" evidence="2">
    <location>
        <begin position="317"/>
        <end position="338"/>
    </location>
</feature>
<feature type="compositionally biased region" description="Basic and acidic residues" evidence="2">
    <location>
        <begin position="577"/>
        <end position="597"/>
    </location>
</feature>
<name>A0ABN9RS68_9DINO</name>
<feature type="coiled-coil region" evidence="1">
    <location>
        <begin position="486"/>
        <end position="513"/>
    </location>
</feature>
<evidence type="ECO:0000256" key="1">
    <source>
        <dbReference type="SAM" id="Coils"/>
    </source>
</evidence>
<proteinExistence type="predicted"/>
<gene>
    <name evidence="3" type="ORF">PCOR1329_LOCUS22792</name>
</gene>